<evidence type="ECO:0000313" key="2">
    <source>
        <dbReference type="Proteomes" id="UP000270296"/>
    </source>
</evidence>
<dbReference type="PANTHER" id="PTHR16206:SF19">
    <property type="entry name" value="DEP DOMAIN-CONTAINING PROTEIN"/>
    <property type="match status" value="1"/>
</dbReference>
<dbReference type="EMBL" id="UZAM01007266">
    <property type="protein sequence ID" value="VDO97918.1"/>
    <property type="molecule type" value="Genomic_DNA"/>
</dbReference>
<name>A0A183IFY0_9BILA</name>
<dbReference type="OrthoDB" id="276323at2759"/>
<keyword evidence="2" id="KW-1185">Reference proteome</keyword>
<dbReference type="InterPro" id="IPR036388">
    <property type="entry name" value="WH-like_DNA-bd_sf"/>
</dbReference>
<organism evidence="3">
    <name type="scientific">Soboliphyme baturini</name>
    <dbReference type="NCBI Taxonomy" id="241478"/>
    <lineage>
        <taxon>Eukaryota</taxon>
        <taxon>Metazoa</taxon>
        <taxon>Ecdysozoa</taxon>
        <taxon>Nematoda</taxon>
        <taxon>Enoplea</taxon>
        <taxon>Dorylaimia</taxon>
        <taxon>Dioctophymatida</taxon>
        <taxon>Dioctophymatoidea</taxon>
        <taxon>Soboliphymatidae</taxon>
        <taxon>Soboliphyme</taxon>
    </lineage>
</organism>
<sequence length="489" mass="55389">MNTFRQPGGFEPFHATRVWNEIVRELKMRVPSVTNGQKYNNGRQKIFRGTDAVQTLSTYLSENRGVLGIKEVNESKVLKLCQILMNDRIIEPIRGGSTSSSSSSSQMRLDFDATDSALYRFGERCDHQTRPLFLSPASSGTPRLPNMLESQRKCITPNAYGETSKMYHSSLRSADGSDSFKGFEFPHSEGHVASCSSLSSVDSSSSVQHSCTVDTVDDLDAHVVHDVALFKLLTLIEVPVLDGILFTKDDANFGAVEHSWDHLFNKSYSKLISLSSKKKSSHKCCRDIPSSMFNFSDPWLHSAAFCLQELEISLLSEIDQKPTVIEQRLLMFQKVVDHFKRFTKDQAVVPERYDEIVRQIIEILVTKDADKVLTACKLLLLLLTADRRRRLASLLRFANYVVNDKENVLCDQMTNMDFMLTNFKDVVFRCRIVPAQRQLQLLKFLIVQCHEVLTCPPGFRTEVISRQTRSPSKELPFGNKSSKQALINL</sequence>
<dbReference type="PANTHER" id="PTHR16206">
    <property type="entry name" value="DEP DOMAIN-CONTAINING"/>
    <property type="match status" value="1"/>
</dbReference>
<dbReference type="Proteomes" id="UP000270296">
    <property type="component" value="Unassembled WGS sequence"/>
</dbReference>
<reference evidence="1 2" key="2">
    <citation type="submission" date="2018-11" db="EMBL/GenBank/DDBJ databases">
        <authorList>
            <consortium name="Pathogen Informatics"/>
        </authorList>
    </citation>
    <scope>NUCLEOTIDE SEQUENCE [LARGE SCALE GENOMIC DNA]</scope>
</reference>
<reference evidence="3" key="1">
    <citation type="submission" date="2016-06" db="UniProtKB">
        <authorList>
            <consortium name="WormBaseParasite"/>
        </authorList>
    </citation>
    <scope>IDENTIFICATION</scope>
</reference>
<accession>A0A183IFY0</accession>
<dbReference type="AlphaFoldDB" id="A0A183IFY0"/>
<evidence type="ECO:0000313" key="1">
    <source>
        <dbReference type="EMBL" id="VDO97918.1"/>
    </source>
</evidence>
<dbReference type="WBParaSite" id="SBAD_0000264801-mRNA-1">
    <property type="protein sequence ID" value="SBAD_0000264801-mRNA-1"/>
    <property type="gene ID" value="SBAD_0000264801"/>
</dbReference>
<evidence type="ECO:0000313" key="3">
    <source>
        <dbReference type="WBParaSite" id="SBAD_0000264801-mRNA-1"/>
    </source>
</evidence>
<dbReference type="Gene3D" id="1.10.10.10">
    <property type="entry name" value="Winged helix-like DNA-binding domain superfamily/Winged helix DNA-binding domain"/>
    <property type="match status" value="1"/>
</dbReference>
<gene>
    <name evidence="1" type="ORF">SBAD_LOCUS2524</name>
</gene>
<protein>
    <submittedName>
        <fullName evidence="3">DEP domain-containing protein</fullName>
    </submittedName>
</protein>
<proteinExistence type="predicted"/>